<feature type="coiled-coil region" evidence="8">
    <location>
        <begin position="47"/>
        <end position="74"/>
    </location>
</feature>
<evidence type="ECO:0000259" key="10">
    <source>
        <dbReference type="PROSITE" id="PS50897"/>
    </source>
</evidence>
<dbReference type="InterPro" id="IPR024964">
    <property type="entry name" value="CTLH/CRA"/>
</dbReference>
<keyword evidence="5" id="KW-0862">Zinc</keyword>
<dbReference type="GO" id="GO:0005737">
    <property type="term" value="C:cytoplasm"/>
    <property type="evidence" value="ECO:0007669"/>
    <property type="project" value="UniProtKB-SubCell"/>
</dbReference>
<dbReference type="AlphaFoldDB" id="A0A6P8CZ91"/>
<keyword evidence="2" id="KW-0963">Cytoplasm</keyword>
<dbReference type="OrthoDB" id="1933281at2759"/>
<evidence type="ECO:0000256" key="7">
    <source>
        <dbReference type="PROSITE-ProRule" id="PRU01215"/>
    </source>
</evidence>
<evidence type="ECO:0000313" key="13">
    <source>
        <dbReference type="RefSeq" id="XP_031384718.1"/>
    </source>
</evidence>
<dbReference type="InterPro" id="IPR013083">
    <property type="entry name" value="Znf_RING/FYVE/PHD"/>
</dbReference>
<dbReference type="GO" id="GO:0034657">
    <property type="term" value="C:GID complex"/>
    <property type="evidence" value="ECO:0007669"/>
    <property type="project" value="TreeGrafter"/>
</dbReference>
<dbReference type="PROSITE" id="PS50897">
    <property type="entry name" value="CTLH"/>
    <property type="match status" value="1"/>
</dbReference>
<dbReference type="Proteomes" id="UP000515151">
    <property type="component" value="Chromosome 3"/>
</dbReference>
<keyword evidence="4 6" id="KW-0863">Zinc-finger</keyword>
<keyword evidence="8" id="KW-0175">Coiled coil</keyword>
<feature type="domain" description="CTLH" evidence="10">
    <location>
        <begin position="172"/>
        <end position="229"/>
    </location>
</feature>
<dbReference type="Pfam" id="PF13445">
    <property type="entry name" value="zf-RING_UBOX"/>
    <property type="match status" value="1"/>
</dbReference>
<sequence>MLPVLRLSQAWTADYSILGPQQTKQDMEVNTIKDAFDKVTKKQKLSYSKSQEVIDQLNQEIQAALENLQSGHESDCKTVLAELRTKLKESAPLTQLEGTQKELNVALSKYPKLLEKSFNPDISKAYRNVDPDIDTTNQIIASHFYRQGLFEVGDCFTVGAMEQESVSLIKSPYIQMYQILESMRSRNLEPALSWATENSSKLRANGSDLELKLHSMQFLETLQKGSRDEALQYARTHLAPFAETHLVEIQKLMGCLLFARKLDQSPYTELLSLTNWDRLAMEVTRQFCNLLGQSYESPLSVTIAAGFQALPPLLKFMNVMAGKKQEWQTMKQLPVPVELEDEFQFHSIFVCPVSKEQATEDNPPMLMSCGHVLCRQSIMKMSKNLSKSFKCPYCPSDIDASLCKQLNF</sequence>
<dbReference type="InterPro" id="IPR044063">
    <property type="entry name" value="ZF_RING_GID"/>
</dbReference>
<dbReference type="PROSITE" id="PS50089">
    <property type="entry name" value="ZF_RING_2"/>
    <property type="match status" value="1"/>
</dbReference>
<dbReference type="Pfam" id="PF10607">
    <property type="entry name" value="CTLH"/>
    <property type="match status" value="1"/>
</dbReference>
<dbReference type="GO" id="GO:0061630">
    <property type="term" value="F:ubiquitin protein ligase activity"/>
    <property type="evidence" value="ECO:0007669"/>
    <property type="project" value="InterPro"/>
</dbReference>
<keyword evidence="3" id="KW-0479">Metal-binding</keyword>
<dbReference type="GO" id="GO:0008270">
    <property type="term" value="F:zinc ion binding"/>
    <property type="evidence" value="ECO:0007669"/>
    <property type="project" value="UniProtKB-KW"/>
</dbReference>
<evidence type="ECO:0000256" key="5">
    <source>
        <dbReference type="ARBA" id="ARBA00022833"/>
    </source>
</evidence>
<dbReference type="GO" id="GO:0043161">
    <property type="term" value="P:proteasome-mediated ubiquitin-dependent protein catabolic process"/>
    <property type="evidence" value="ECO:0007669"/>
    <property type="project" value="InterPro"/>
</dbReference>
<dbReference type="InterPro" id="IPR027370">
    <property type="entry name" value="Znf-RING_euk"/>
</dbReference>
<dbReference type="InterPro" id="IPR045098">
    <property type="entry name" value="Fyv10_fam"/>
</dbReference>
<evidence type="ECO:0000256" key="4">
    <source>
        <dbReference type="ARBA" id="ARBA00022771"/>
    </source>
</evidence>
<dbReference type="SUPFAM" id="SSF57850">
    <property type="entry name" value="RING/U-box"/>
    <property type="match status" value="1"/>
</dbReference>
<organism evidence="12 13">
    <name type="scientific">Punica granatum</name>
    <name type="common">Pomegranate</name>
    <dbReference type="NCBI Taxonomy" id="22663"/>
    <lineage>
        <taxon>Eukaryota</taxon>
        <taxon>Viridiplantae</taxon>
        <taxon>Streptophyta</taxon>
        <taxon>Embryophyta</taxon>
        <taxon>Tracheophyta</taxon>
        <taxon>Spermatophyta</taxon>
        <taxon>Magnoliopsida</taxon>
        <taxon>eudicotyledons</taxon>
        <taxon>Gunneridae</taxon>
        <taxon>Pentapetalae</taxon>
        <taxon>rosids</taxon>
        <taxon>malvids</taxon>
        <taxon>Myrtales</taxon>
        <taxon>Lythraceae</taxon>
        <taxon>Punica</taxon>
    </lineage>
</organism>
<dbReference type="InterPro" id="IPR006595">
    <property type="entry name" value="CTLH_C"/>
</dbReference>
<evidence type="ECO:0000313" key="12">
    <source>
        <dbReference type="Proteomes" id="UP000515151"/>
    </source>
</evidence>
<dbReference type="FunFam" id="3.30.40.10:FF:000143">
    <property type="entry name" value="Regulator of gluconeogenesis Rmd5"/>
    <property type="match status" value="1"/>
</dbReference>
<evidence type="ECO:0000256" key="2">
    <source>
        <dbReference type="ARBA" id="ARBA00022490"/>
    </source>
</evidence>
<accession>A0A6P8CZ91</accession>
<dbReference type="PANTHER" id="PTHR12170:SF11">
    <property type="entry name" value="PROTEIN RMD5 HOMOLOG"/>
    <property type="match status" value="1"/>
</dbReference>
<dbReference type="RefSeq" id="XP_031384718.1">
    <property type="nucleotide sequence ID" value="XM_031528858.1"/>
</dbReference>
<evidence type="ECO:0000259" key="11">
    <source>
        <dbReference type="PROSITE" id="PS51867"/>
    </source>
</evidence>
<feature type="domain" description="RING-Gid-type" evidence="11">
    <location>
        <begin position="351"/>
        <end position="394"/>
    </location>
</feature>
<dbReference type="InterPro" id="IPR001841">
    <property type="entry name" value="Znf_RING"/>
</dbReference>
<reference evidence="13" key="2">
    <citation type="submission" date="2025-08" db="UniProtKB">
        <authorList>
            <consortium name="RefSeq"/>
        </authorList>
    </citation>
    <scope>IDENTIFICATION</scope>
    <source>
        <tissue evidence="13">Leaf</tissue>
    </source>
</reference>
<dbReference type="GO" id="GO:0005634">
    <property type="term" value="C:nucleus"/>
    <property type="evidence" value="ECO:0007669"/>
    <property type="project" value="TreeGrafter"/>
</dbReference>
<dbReference type="SMART" id="SM00757">
    <property type="entry name" value="CRA"/>
    <property type="match status" value="1"/>
</dbReference>
<dbReference type="InterPro" id="IPR013144">
    <property type="entry name" value="CRA_dom"/>
</dbReference>
<name>A0A6P8CZ91_PUNGR</name>
<dbReference type="SMART" id="SM00668">
    <property type="entry name" value="CTLH"/>
    <property type="match status" value="1"/>
</dbReference>
<feature type="zinc finger region" description="RING-Gid-type" evidence="7">
    <location>
        <begin position="351"/>
        <end position="394"/>
    </location>
</feature>
<evidence type="ECO:0000256" key="1">
    <source>
        <dbReference type="ARBA" id="ARBA00004496"/>
    </source>
</evidence>
<gene>
    <name evidence="13" type="primary">LOC116198658</name>
</gene>
<protein>
    <submittedName>
        <fullName evidence="13">Protein RMD5 homolog isoform X1</fullName>
    </submittedName>
</protein>
<dbReference type="PROSITE" id="PS51867">
    <property type="entry name" value="ZF_RING_GID"/>
    <property type="match status" value="1"/>
</dbReference>
<dbReference type="PANTHER" id="PTHR12170">
    <property type="entry name" value="MACROPHAGE ERYTHROBLAST ATTACHER-RELATED"/>
    <property type="match status" value="1"/>
</dbReference>
<dbReference type="GeneID" id="116198658"/>
<evidence type="ECO:0000256" key="6">
    <source>
        <dbReference type="PROSITE-ProRule" id="PRU00175"/>
    </source>
</evidence>
<dbReference type="SMART" id="SM00184">
    <property type="entry name" value="RING"/>
    <property type="match status" value="1"/>
</dbReference>
<feature type="domain" description="RING-type" evidence="9">
    <location>
        <begin position="351"/>
        <end position="394"/>
    </location>
</feature>
<keyword evidence="12" id="KW-1185">Reference proteome</keyword>
<dbReference type="Gene3D" id="3.30.40.10">
    <property type="entry name" value="Zinc/RING finger domain, C3HC4 (zinc finger)"/>
    <property type="match status" value="1"/>
</dbReference>
<evidence type="ECO:0000256" key="8">
    <source>
        <dbReference type="SAM" id="Coils"/>
    </source>
</evidence>
<dbReference type="InterPro" id="IPR037683">
    <property type="entry name" value="Rmd5_dRing"/>
</dbReference>
<reference evidence="12" key="1">
    <citation type="journal article" date="2020" name="Plant Biotechnol. J.">
        <title>The pomegranate (Punica granatum L.) draft genome dissects genetic divergence between soft- and hard-seeded cultivars.</title>
        <authorList>
            <person name="Luo X."/>
            <person name="Li H."/>
            <person name="Wu Z."/>
            <person name="Yao W."/>
            <person name="Zhao P."/>
            <person name="Cao D."/>
            <person name="Yu H."/>
            <person name="Li K."/>
            <person name="Poudel K."/>
            <person name="Zhao D."/>
            <person name="Zhang F."/>
            <person name="Xia X."/>
            <person name="Chen L."/>
            <person name="Wang Q."/>
            <person name="Jing D."/>
            <person name="Cao S."/>
        </authorList>
    </citation>
    <scope>NUCLEOTIDE SEQUENCE [LARGE SCALE GENOMIC DNA]</scope>
    <source>
        <strain evidence="12">cv. Tunisia</strain>
    </source>
</reference>
<comment type="subcellular location">
    <subcellularLocation>
        <location evidence="1">Cytoplasm</location>
    </subcellularLocation>
</comment>
<evidence type="ECO:0000256" key="3">
    <source>
        <dbReference type="ARBA" id="ARBA00022723"/>
    </source>
</evidence>
<dbReference type="CDD" id="cd16652">
    <property type="entry name" value="dRING_Rmd5p-like"/>
    <property type="match status" value="1"/>
</dbReference>
<evidence type="ECO:0000259" key="9">
    <source>
        <dbReference type="PROSITE" id="PS50089"/>
    </source>
</evidence>
<proteinExistence type="predicted"/>